<feature type="non-terminal residue" evidence="1">
    <location>
        <position position="38"/>
    </location>
</feature>
<name>A0A5J4PF13_9ZZZZ</name>
<comment type="caution">
    <text evidence="1">The sequence shown here is derived from an EMBL/GenBank/DDBJ whole genome shotgun (WGS) entry which is preliminary data.</text>
</comment>
<protein>
    <submittedName>
        <fullName evidence="1">Uncharacterized protein</fullName>
    </submittedName>
</protein>
<dbReference type="AlphaFoldDB" id="A0A5J4PF13"/>
<dbReference type="EMBL" id="SNRY01009414">
    <property type="protein sequence ID" value="KAA6307099.1"/>
    <property type="molecule type" value="Genomic_DNA"/>
</dbReference>
<reference evidence="1" key="1">
    <citation type="submission" date="2019-03" db="EMBL/GenBank/DDBJ databases">
        <title>Single cell metagenomics reveals metabolic interactions within the superorganism composed of flagellate Streblomastix strix and complex community of Bacteroidetes bacteria on its surface.</title>
        <authorList>
            <person name="Treitli S.C."/>
            <person name="Kolisko M."/>
            <person name="Husnik F."/>
            <person name="Keeling P."/>
            <person name="Hampl V."/>
        </authorList>
    </citation>
    <scope>NUCLEOTIDE SEQUENCE</scope>
    <source>
        <strain evidence="1">STM</strain>
    </source>
</reference>
<organism evidence="1">
    <name type="scientific">termite gut metagenome</name>
    <dbReference type="NCBI Taxonomy" id="433724"/>
    <lineage>
        <taxon>unclassified sequences</taxon>
        <taxon>metagenomes</taxon>
        <taxon>organismal metagenomes</taxon>
    </lineage>
</organism>
<evidence type="ECO:0000313" key="1">
    <source>
        <dbReference type="EMBL" id="KAA6307099.1"/>
    </source>
</evidence>
<accession>A0A5J4PF13</accession>
<proteinExistence type="predicted"/>
<sequence length="38" mass="4400">MNYSYGNINRSYESYPVASGYISKVHRIHFKSLFSLGL</sequence>
<gene>
    <name evidence="1" type="ORF">EZS27_041236</name>
</gene>